<reference evidence="9" key="2">
    <citation type="submission" date="2016-10" db="EMBL/GenBank/DDBJ databases">
        <authorList>
            <person name="de Groot N.N."/>
        </authorList>
    </citation>
    <scope>NUCLEOTIDE SEQUENCE [LARGE SCALE GENOMIC DNA]</scope>
    <source>
        <strain evidence="9">DSM 12489</strain>
    </source>
</reference>
<name>A0A1H2UC10_9BACL</name>
<dbReference type="NCBIfam" id="TIGR00247">
    <property type="entry name" value="endolytic transglycosylase MltG"/>
    <property type="match status" value="1"/>
</dbReference>
<dbReference type="InterPro" id="IPR003770">
    <property type="entry name" value="MLTG-like"/>
</dbReference>
<organism evidence="9 10">
    <name type="scientific">Alicyclobacillus hesperidum</name>
    <dbReference type="NCBI Taxonomy" id="89784"/>
    <lineage>
        <taxon>Bacteria</taxon>
        <taxon>Bacillati</taxon>
        <taxon>Bacillota</taxon>
        <taxon>Bacilli</taxon>
        <taxon>Bacillales</taxon>
        <taxon>Alicyclobacillaceae</taxon>
        <taxon>Alicyclobacillus</taxon>
    </lineage>
</organism>
<proteinExistence type="inferred from homology"/>
<dbReference type="AlphaFoldDB" id="A0A1H2UC10"/>
<keyword evidence="10" id="KW-1185">Reference proteome</keyword>
<dbReference type="EC" id="4.2.2.29" evidence="7"/>
<dbReference type="GO" id="GO:0008932">
    <property type="term" value="F:lytic endotransglycosylase activity"/>
    <property type="evidence" value="ECO:0007669"/>
    <property type="project" value="UniProtKB-UniRule"/>
</dbReference>
<reference evidence="10" key="1">
    <citation type="submission" date="2016-10" db="EMBL/GenBank/DDBJ databases">
        <authorList>
            <person name="Varghese N."/>
        </authorList>
    </citation>
    <scope>NUCLEOTIDE SEQUENCE [LARGE SCALE GENOMIC DNA]</scope>
    <source>
        <strain evidence="10">DSM 12489</strain>
    </source>
</reference>
<sequence length="360" mass="39645">MAKEARQSWLDKRLRRIALALVIFVVFVVCMVVGWYRTSLAPVSSRTSLTKVVVHTGESVGAVARDLAARGLVRSATAFSLYGRLHGALVIQAGTYALSPNMGIPHIFAKLSGGDVISEAVNVTIPEGYDIADIAATLQRDGVCTAPSFLRAVQASDYTQPFLQQLAGRKQIRYRLEGYLFPDTYQFLRGENPQDIVNEMLNDFATRVLTPANLKLMRAQGLSLNQVVTEASLVENEAEVEQERPLIASVIDNRLRLHMRLQIDATVDYAIGHHLAVVTDADIMDAKNAYNTYLVTGLPPGPICSPGLASIEAVLHPAHTQYLYYVAKGDGSGEHYFAKTYAQQLHNEMLREQNLQHAHS</sequence>
<evidence type="ECO:0000256" key="1">
    <source>
        <dbReference type="ARBA" id="ARBA00022475"/>
    </source>
</evidence>
<dbReference type="Pfam" id="PF02618">
    <property type="entry name" value="YceG"/>
    <property type="match status" value="1"/>
</dbReference>
<comment type="similarity">
    <text evidence="7">Belongs to the transglycosylase MltG family.</text>
</comment>
<accession>A0A1H2UC10</accession>
<dbReference type="CDD" id="cd08010">
    <property type="entry name" value="MltG_like"/>
    <property type="match status" value="1"/>
</dbReference>
<comment type="subcellular location">
    <subcellularLocation>
        <location evidence="7">Cell membrane</location>
        <topology evidence="7">Single-pass membrane protein</topology>
    </subcellularLocation>
</comment>
<keyword evidence="2 7" id="KW-0812">Transmembrane</keyword>
<dbReference type="GO" id="GO:0071555">
    <property type="term" value="P:cell wall organization"/>
    <property type="evidence" value="ECO:0007669"/>
    <property type="project" value="UniProtKB-KW"/>
</dbReference>
<evidence type="ECO:0000256" key="4">
    <source>
        <dbReference type="ARBA" id="ARBA00023136"/>
    </source>
</evidence>
<evidence type="ECO:0000313" key="10">
    <source>
        <dbReference type="Proteomes" id="UP000182589"/>
    </source>
</evidence>
<dbReference type="Proteomes" id="UP000182589">
    <property type="component" value="Unassembled WGS sequence"/>
</dbReference>
<dbReference type="RefSeq" id="WP_006445510.1">
    <property type="nucleotide sequence ID" value="NZ_BSRA01000009.1"/>
</dbReference>
<keyword evidence="4 7" id="KW-0472">Membrane</keyword>
<dbReference type="EMBL" id="FNOJ01000007">
    <property type="protein sequence ID" value="SDW53665.1"/>
    <property type="molecule type" value="Genomic_DNA"/>
</dbReference>
<evidence type="ECO:0000313" key="8">
    <source>
        <dbReference type="EMBL" id="GLV14166.1"/>
    </source>
</evidence>
<dbReference type="HAMAP" id="MF_02065">
    <property type="entry name" value="MltG"/>
    <property type="match status" value="1"/>
</dbReference>
<dbReference type="Proteomes" id="UP001157137">
    <property type="component" value="Unassembled WGS sequence"/>
</dbReference>
<protein>
    <recommendedName>
        <fullName evidence="7">Endolytic murein transglycosylase</fullName>
        <ecNumber evidence="7">4.2.2.29</ecNumber>
    </recommendedName>
    <alternativeName>
        <fullName evidence="7">Peptidoglycan lytic transglycosylase</fullName>
    </alternativeName>
    <alternativeName>
        <fullName evidence="7">Peptidoglycan polymerization terminase</fullName>
    </alternativeName>
</protein>
<comment type="function">
    <text evidence="7">Functions as a peptidoglycan terminase that cleaves nascent peptidoglycan strands endolytically to terminate their elongation.</text>
</comment>
<dbReference type="GO" id="GO:0009252">
    <property type="term" value="P:peptidoglycan biosynthetic process"/>
    <property type="evidence" value="ECO:0007669"/>
    <property type="project" value="UniProtKB-UniRule"/>
</dbReference>
<dbReference type="Gene3D" id="3.30.160.60">
    <property type="entry name" value="Classic Zinc Finger"/>
    <property type="match status" value="1"/>
</dbReference>
<evidence type="ECO:0000256" key="5">
    <source>
        <dbReference type="ARBA" id="ARBA00023239"/>
    </source>
</evidence>
<dbReference type="EMBL" id="BSRA01000009">
    <property type="protein sequence ID" value="GLV14166.1"/>
    <property type="molecule type" value="Genomic_DNA"/>
</dbReference>
<dbReference type="GO" id="GO:0005886">
    <property type="term" value="C:plasma membrane"/>
    <property type="evidence" value="ECO:0007669"/>
    <property type="project" value="UniProtKB-SubCell"/>
</dbReference>
<evidence type="ECO:0000256" key="2">
    <source>
        <dbReference type="ARBA" id="ARBA00022692"/>
    </source>
</evidence>
<keyword evidence="1 7" id="KW-1003">Cell membrane</keyword>
<keyword evidence="3 7" id="KW-1133">Transmembrane helix</keyword>
<feature type="transmembrane region" description="Helical" evidence="7">
    <location>
        <begin position="16"/>
        <end position="36"/>
    </location>
</feature>
<evidence type="ECO:0000256" key="7">
    <source>
        <dbReference type="HAMAP-Rule" id="MF_02065"/>
    </source>
</evidence>
<comment type="catalytic activity">
    <reaction evidence="7">
        <text>a peptidoglycan chain = a peptidoglycan chain with N-acetyl-1,6-anhydromuramyl-[peptide] at the reducing end + a peptidoglycan chain with N-acetylglucosamine at the non-reducing end.</text>
        <dbReference type="EC" id="4.2.2.29"/>
    </reaction>
</comment>
<dbReference type="STRING" id="89784.SAMN04489725_107137"/>
<keyword evidence="5 7" id="KW-0456">Lyase</keyword>
<keyword evidence="6 7" id="KW-0961">Cell wall biogenesis/degradation</keyword>
<reference evidence="8" key="3">
    <citation type="submission" date="2023-02" db="EMBL/GenBank/DDBJ databases">
        <title>Proposal of a novel subspecies: Alicyclobacillus hesperidum subspecies aegle.</title>
        <authorList>
            <person name="Goto K."/>
            <person name="Fujii T."/>
            <person name="Yasui K."/>
            <person name="Mochida K."/>
            <person name="Kato-Tanaka Y."/>
            <person name="Morohoshi S."/>
            <person name="An S.Y."/>
            <person name="Kasai H."/>
            <person name="Yokota A."/>
        </authorList>
    </citation>
    <scope>NUCLEOTIDE SEQUENCE</scope>
    <source>
        <strain evidence="8">DSM 12766</strain>
    </source>
</reference>
<evidence type="ECO:0000256" key="6">
    <source>
        <dbReference type="ARBA" id="ARBA00023316"/>
    </source>
</evidence>
<dbReference type="PANTHER" id="PTHR30518">
    <property type="entry name" value="ENDOLYTIC MUREIN TRANSGLYCOSYLASE"/>
    <property type="match status" value="1"/>
</dbReference>
<gene>
    <name evidence="7" type="primary">mltG</name>
    <name evidence="8" type="ORF">Heshes_18500</name>
    <name evidence="9" type="ORF">SAMN04489725_107137</name>
</gene>
<evidence type="ECO:0000313" key="9">
    <source>
        <dbReference type="EMBL" id="SDW53665.1"/>
    </source>
</evidence>
<dbReference type="PANTHER" id="PTHR30518:SF2">
    <property type="entry name" value="ENDOLYTIC MUREIN TRANSGLYCOSYLASE"/>
    <property type="match status" value="1"/>
</dbReference>
<evidence type="ECO:0000256" key="3">
    <source>
        <dbReference type="ARBA" id="ARBA00022989"/>
    </source>
</evidence>
<feature type="site" description="Important for catalytic activity" evidence="7">
    <location>
        <position position="237"/>
    </location>
</feature>
<dbReference type="Gene3D" id="3.30.1490.480">
    <property type="entry name" value="Endolytic murein transglycosylase"/>
    <property type="match status" value="2"/>
</dbReference>